<dbReference type="CDD" id="cd02947">
    <property type="entry name" value="TRX_family"/>
    <property type="match status" value="1"/>
</dbReference>
<evidence type="ECO:0000313" key="2">
    <source>
        <dbReference type="Proteomes" id="UP000321058"/>
    </source>
</evidence>
<reference evidence="1 2" key="1">
    <citation type="submission" date="2019-07" db="EMBL/GenBank/DDBJ databases">
        <title>Whole genome shotgun sequence of Reyranella soli NBRC 108950.</title>
        <authorList>
            <person name="Hosoyama A."/>
            <person name="Uohara A."/>
            <person name="Ohji S."/>
            <person name="Ichikawa N."/>
        </authorList>
    </citation>
    <scope>NUCLEOTIDE SEQUENCE [LARGE SCALE GENOMIC DNA]</scope>
    <source>
        <strain evidence="1 2">NBRC 108950</strain>
    </source>
</reference>
<accession>A0A512NG76</accession>
<name>A0A512NG76_9HYPH</name>
<comment type="caution">
    <text evidence="1">The sequence shown here is derived from an EMBL/GenBank/DDBJ whole genome shotgun (WGS) entry which is preliminary data.</text>
</comment>
<organism evidence="1 2">
    <name type="scientific">Reyranella soli</name>
    <dbReference type="NCBI Taxonomy" id="1230389"/>
    <lineage>
        <taxon>Bacteria</taxon>
        <taxon>Pseudomonadati</taxon>
        <taxon>Pseudomonadota</taxon>
        <taxon>Alphaproteobacteria</taxon>
        <taxon>Hyphomicrobiales</taxon>
        <taxon>Reyranellaceae</taxon>
        <taxon>Reyranella</taxon>
    </lineage>
</organism>
<dbReference type="SUPFAM" id="SSF52833">
    <property type="entry name" value="Thioredoxin-like"/>
    <property type="match status" value="1"/>
</dbReference>
<dbReference type="RefSeq" id="WP_147152710.1">
    <property type="nucleotide sequence ID" value="NZ_BKAJ01000090.1"/>
</dbReference>
<dbReference type="EMBL" id="BKAJ01000090">
    <property type="protein sequence ID" value="GEP57949.1"/>
    <property type="molecule type" value="Genomic_DNA"/>
</dbReference>
<gene>
    <name evidence="1" type="ORF">RSO01_51150</name>
</gene>
<dbReference type="AlphaFoldDB" id="A0A512NG76"/>
<dbReference type="InterPro" id="IPR036249">
    <property type="entry name" value="Thioredoxin-like_sf"/>
</dbReference>
<evidence type="ECO:0000313" key="1">
    <source>
        <dbReference type="EMBL" id="GEP57949.1"/>
    </source>
</evidence>
<proteinExistence type="predicted"/>
<evidence type="ECO:0008006" key="3">
    <source>
        <dbReference type="Google" id="ProtNLM"/>
    </source>
</evidence>
<dbReference type="OrthoDB" id="5240640at2"/>
<protein>
    <recommendedName>
        <fullName evidence="3">Thiol reductase thioredoxin</fullName>
    </recommendedName>
</protein>
<sequence length="484" mass="52313">MPDTLLPRDGLVIVAKRDCPTCVLVEPVMQSLDRAGPLAVVSQDDPTFPSGVRSVLYDDALERSFRLNIEAVPTLIRFKDGREVERTVGWQRQEWMRLAGDAAEGKGLPDWQPGCGSKSVEPGMHEALIARYGDPGLKSREIAVGNWDDPMEACFERGWTDGLPVVPPTDERILRMLGGTERKPDEVVGLIPPNLAPCTVEKVAINAVMAGCKPEYMPVVLGVLEAALDPLFVLHGLLCTTHFSGPLVIINGPAAKAIGMNSGVNALGQGNRANATIGRALQLIVRNVGGGLPGAIDRATLGNPGKYTFCFAEDESDPDWEPLSVRRGIAPGKSAVTLFHGEGVHGFIDQKSRTPEELVRSLAMGLFGVGHPKLCDAGNAVLVLTPEHYKIFKDGGWNRRRIEDELFQALKRPGRDLVWGAQNVAEGLPPKYADLVVDKFQPMPDGVLIVRAGGEAGLFSAIIGGWPGQRVREECQAVTREIRP</sequence>
<dbReference type="Proteomes" id="UP000321058">
    <property type="component" value="Unassembled WGS sequence"/>
</dbReference>
<keyword evidence="2" id="KW-1185">Reference proteome</keyword>